<comment type="caution">
    <text evidence="5">The sequence shown here is derived from an EMBL/GenBank/DDBJ whole genome shotgun (WGS) entry which is preliminary data.</text>
</comment>
<dbReference type="InterPro" id="IPR027417">
    <property type="entry name" value="P-loop_NTPase"/>
</dbReference>
<dbReference type="InterPro" id="IPR003593">
    <property type="entry name" value="AAA+_ATPase"/>
</dbReference>
<dbReference type="InterPro" id="IPR050334">
    <property type="entry name" value="Molybdenum_import_ModC"/>
</dbReference>
<dbReference type="CDD" id="cd00267">
    <property type="entry name" value="ABC_ATPase"/>
    <property type="match status" value="1"/>
</dbReference>
<dbReference type="Pfam" id="PF00005">
    <property type="entry name" value="ABC_tran"/>
    <property type="match status" value="2"/>
</dbReference>
<dbReference type="AlphaFoldDB" id="A0A9P4NP00"/>
<feature type="compositionally biased region" description="Basic and acidic residues" evidence="3">
    <location>
        <begin position="1005"/>
        <end position="1017"/>
    </location>
</feature>
<organism evidence="5 6">
    <name type="scientific">Tothia fuscella</name>
    <dbReference type="NCBI Taxonomy" id="1048955"/>
    <lineage>
        <taxon>Eukaryota</taxon>
        <taxon>Fungi</taxon>
        <taxon>Dikarya</taxon>
        <taxon>Ascomycota</taxon>
        <taxon>Pezizomycotina</taxon>
        <taxon>Dothideomycetes</taxon>
        <taxon>Pleosporomycetidae</taxon>
        <taxon>Venturiales</taxon>
        <taxon>Cylindrosympodiaceae</taxon>
        <taxon>Tothia</taxon>
    </lineage>
</organism>
<feature type="compositionally biased region" description="Basic and acidic residues" evidence="3">
    <location>
        <begin position="970"/>
        <end position="980"/>
    </location>
</feature>
<feature type="compositionally biased region" description="Basic residues" evidence="3">
    <location>
        <begin position="1034"/>
        <end position="1044"/>
    </location>
</feature>
<dbReference type="InterPro" id="IPR003439">
    <property type="entry name" value="ABC_transporter-like_ATP-bd"/>
</dbReference>
<evidence type="ECO:0000256" key="2">
    <source>
        <dbReference type="ARBA" id="ARBA00022840"/>
    </source>
</evidence>
<dbReference type="Proteomes" id="UP000800235">
    <property type="component" value="Unassembled WGS sequence"/>
</dbReference>
<dbReference type="PANTHER" id="PTHR43514">
    <property type="entry name" value="ABC TRANSPORTER I FAMILY MEMBER 10"/>
    <property type="match status" value="1"/>
</dbReference>
<keyword evidence="6" id="KW-1185">Reference proteome</keyword>
<proteinExistence type="predicted"/>
<feature type="region of interest" description="Disordered" evidence="3">
    <location>
        <begin position="955"/>
        <end position="1044"/>
    </location>
</feature>
<keyword evidence="2" id="KW-0067">ATP-binding</keyword>
<dbReference type="PANTHER" id="PTHR43514:SF4">
    <property type="entry name" value="ABC TRANSPORTER I FAMILY MEMBER 10"/>
    <property type="match status" value="1"/>
</dbReference>
<evidence type="ECO:0000256" key="3">
    <source>
        <dbReference type="SAM" id="MobiDB-lite"/>
    </source>
</evidence>
<protein>
    <recommendedName>
        <fullName evidence="4">ABC transporter domain-containing protein</fullName>
    </recommendedName>
</protein>
<evidence type="ECO:0000313" key="6">
    <source>
        <dbReference type="Proteomes" id="UP000800235"/>
    </source>
</evidence>
<sequence length="1044" mass="118739">MRRTLCRLAASQRTADPILISINNATFYRQHPSTAASNAALETSEYDSKPIDSNPPLFPGLNFRLPSFSEPKQHWTVLSDSSAARTTFLQVLRGQHLCFPPTARSYPDLSSAEIAQKDLRLRSPFHAIQYVGFDAERGSSIGGSSMRGAYLSARYESRKEETDFSLKDYLLGNTELNADESLLRHPDESFVQTVMEDLKLSSLEGMPVTHLSNGQTRRARIAKALLQRPEVLLLDGPFMGLDPPTLNLLSSLLHRLAEAQSPRLILSLKPDEHIPIWITHMAFITRSFKVDSMGPIEEVLTNIRDRVHEINERPDPLGVTYKKGETPKPDWARPVEATDEELELVDTGRHLEAQRPYRAVTTTGYDNPYATEKELRLYSRDKSREKRRKGGEVEVLGSDNDLGSLVKHLPGERRVHMSRDGFTGANVLREPPGEALIEMKGVKVQYGDKAVLGDWTETIDGVERKGLWWNICRGQRWGVFGPNGSGKTTLISLICSDHPQTYSLPILLFGKSRLPTPGQPGISIFDIQSRIGHSSPEVHTFFPKHLSLRRAIESAWADTPLTRPKLTSEIDEKVSAALRWFQGELNPALGATEMQKREMLRRTRFDRAYAKEVNVVEKSRIKRGIDAQLTELGYDIHDSLEWADTGKFGELSFSSQRVALFIRAVIRNPDLVILDEAFSGMDDFARDKCHLFLSRGESAIFSYRTTQPGKLVRKAGPRPFESDISRAGKVRVPGLQKSQALIVISHKKEEVPGCVVNWLCLPESGSGETPRMGELDCPLELGSQGWKDIWWEENLLPVKVKRELSPQAKAVRFAKWCRSRGLTVEMSRDPTVVAEMEKQRERAYRREYYSRPDPSSTAVDGDEGVEGGENGEKVRTIGEKRREQIRAYTAMYRRREAYKNREAHLSVEELEKRREEGRRRSREYRRKLKLMSTDEEKAERAKVTKERRLARLALETPDERAERLRKRNARVRERYQRDETMSMSARANAKERRQRIKEGMSSGGEEDRLGRRGDRTGGRPRKSGMEQPPEDVKKKRGRPPKKKD</sequence>
<dbReference type="SUPFAM" id="SSF52540">
    <property type="entry name" value="P-loop containing nucleoside triphosphate hydrolases"/>
    <property type="match status" value="2"/>
</dbReference>
<dbReference type="GO" id="GO:0016887">
    <property type="term" value="F:ATP hydrolysis activity"/>
    <property type="evidence" value="ECO:0007669"/>
    <property type="project" value="InterPro"/>
</dbReference>
<evidence type="ECO:0000313" key="5">
    <source>
        <dbReference type="EMBL" id="KAF2429017.1"/>
    </source>
</evidence>
<feature type="region of interest" description="Disordered" evidence="3">
    <location>
        <begin position="849"/>
        <end position="878"/>
    </location>
</feature>
<dbReference type="OrthoDB" id="10255969at2759"/>
<reference evidence="5" key="1">
    <citation type="journal article" date="2020" name="Stud. Mycol.">
        <title>101 Dothideomycetes genomes: a test case for predicting lifestyles and emergence of pathogens.</title>
        <authorList>
            <person name="Haridas S."/>
            <person name="Albert R."/>
            <person name="Binder M."/>
            <person name="Bloem J."/>
            <person name="Labutti K."/>
            <person name="Salamov A."/>
            <person name="Andreopoulos B."/>
            <person name="Baker S."/>
            <person name="Barry K."/>
            <person name="Bills G."/>
            <person name="Bluhm B."/>
            <person name="Cannon C."/>
            <person name="Castanera R."/>
            <person name="Culley D."/>
            <person name="Daum C."/>
            <person name="Ezra D."/>
            <person name="Gonzalez J."/>
            <person name="Henrissat B."/>
            <person name="Kuo A."/>
            <person name="Liang C."/>
            <person name="Lipzen A."/>
            <person name="Lutzoni F."/>
            <person name="Magnuson J."/>
            <person name="Mondo S."/>
            <person name="Nolan M."/>
            <person name="Ohm R."/>
            <person name="Pangilinan J."/>
            <person name="Park H.-J."/>
            <person name="Ramirez L."/>
            <person name="Alfaro M."/>
            <person name="Sun H."/>
            <person name="Tritt A."/>
            <person name="Yoshinaga Y."/>
            <person name="Zwiers L.-H."/>
            <person name="Turgeon B."/>
            <person name="Goodwin S."/>
            <person name="Spatafora J."/>
            <person name="Crous P."/>
            <person name="Grigoriev I."/>
        </authorList>
    </citation>
    <scope>NUCLEOTIDE SEQUENCE</scope>
    <source>
        <strain evidence="5">CBS 130266</strain>
    </source>
</reference>
<dbReference type="EMBL" id="MU007051">
    <property type="protein sequence ID" value="KAF2429017.1"/>
    <property type="molecule type" value="Genomic_DNA"/>
</dbReference>
<name>A0A9P4NP00_9PEZI</name>
<dbReference type="GO" id="GO:0005524">
    <property type="term" value="F:ATP binding"/>
    <property type="evidence" value="ECO:0007669"/>
    <property type="project" value="UniProtKB-KW"/>
</dbReference>
<feature type="domain" description="ABC transporter" evidence="4">
    <location>
        <begin position="63"/>
        <end position="312"/>
    </location>
</feature>
<evidence type="ECO:0000259" key="4">
    <source>
        <dbReference type="PROSITE" id="PS50893"/>
    </source>
</evidence>
<evidence type="ECO:0000256" key="1">
    <source>
        <dbReference type="ARBA" id="ARBA00022741"/>
    </source>
</evidence>
<dbReference type="SMART" id="SM00382">
    <property type="entry name" value="AAA"/>
    <property type="match status" value="2"/>
</dbReference>
<accession>A0A9P4NP00</accession>
<dbReference type="PROSITE" id="PS50893">
    <property type="entry name" value="ABC_TRANSPORTER_2"/>
    <property type="match status" value="1"/>
</dbReference>
<gene>
    <name evidence="5" type="ORF">EJ08DRAFT_718944</name>
</gene>
<keyword evidence="1" id="KW-0547">Nucleotide-binding</keyword>
<dbReference type="GO" id="GO:0005739">
    <property type="term" value="C:mitochondrion"/>
    <property type="evidence" value="ECO:0007669"/>
    <property type="project" value="TreeGrafter"/>
</dbReference>
<dbReference type="Gene3D" id="3.40.50.300">
    <property type="entry name" value="P-loop containing nucleotide triphosphate hydrolases"/>
    <property type="match status" value="2"/>
</dbReference>